<dbReference type="InterPro" id="IPR036236">
    <property type="entry name" value="Znf_C2H2_sf"/>
</dbReference>
<reference evidence="9" key="1">
    <citation type="submission" date="2014-01" db="EMBL/GenBank/DDBJ databases">
        <title>The Genome Sequence of Anopheles farauti FAR1 (V2).</title>
        <authorList>
            <consortium name="The Broad Institute Genomics Platform"/>
            <person name="Neafsey D.E."/>
            <person name="Besansky N."/>
            <person name="Howell P."/>
            <person name="Walton C."/>
            <person name="Young S.K."/>
            <person name="Zeng Q."/>
            <person name="Gargeya S."/>
            <person name="Fitzgerald M."/>
            <person name="Haas B."/>
            <person name="Abouelleil A."/>
            <person name="Allen A.W."/>
            <person name="Alvarado L."/>
            <person name="Arachchi H.M."/>
            <person name="Berlin A.M."/>
            <person name="Chapman S.B."/>
            <person name="Gainer-Dewar J."/>
            <person name="Goldberg J."/>
            <person name="Griggs A."/>
            <person name="Gujja S."/>
            <person name="Hansen M."/>
            <person name="Howarth C."/>
            <person name="Imamovic A."/>
            <person name="Ireland A."/>
            <person name="Larimer J."/>
            <person name="McCowan C."/>
            <person name="Murphy C."/>
            <person name="Pearson M."/>
            <person name="Poon T.W."/>
            <person name="Priest M."/>
            <person name="Roberts A."/>
            <person name="Saif S."/>
            <person name="Shea T."/>
            <person name="Sisk P."/>
            <person name="Sykes S."/>
            <person name="Wortman J."/>
            <person name="Nusbaum C."/>
            <person name="Birren B."/>
        </authorList>
    </citation>
    <scope>NUCLEOTIDE SEQUENCE [LARGE SCALE GENOMIC DNA]</scope>
    <source>
        <strain evidence="9">FAR1</strain>
    </source>
</reference>
<keyword evidence="3 5" id="KW-0863">Zinc-finger</keyword>
<organism evidence="8 9">
    <name type="scientific">Anopheles farauti</name>
    <dbReference type="NCBI Taxonomy" id="69004"/>
    <lineage>
        <taxon>Eukaryota</taxon>
        <taxon>Metazoa</taxon>
        <taxon>Ecdysozoa</taxon>
        <taxon>Arthropoda</taxon>
        <taxon>Hexapoda</taxon>
        <taxon>Insecta</taxon>
        <taxon>Pterygota</taxon>
        <taxon>Neoptera</taxon>
        <taxon>Endopterygota</taxon>
        <taxon>Diptera</taxon>
        <taxon>Nematocera</taxon>
        <taxon>Culicoidea</taxon>
        <taxon>Culicidae</taxon>
        <taxon>Anophelinae</taxon>
        <taxon>Anopheles</taxon>
    </lineage>
</organism>
<feature type="compositionally biased region" description="Polar residues" evidence="6">
    <location>
        <begin position="674"/>
        <end position="695"/>
    </location>
</feature>
<keyword evidence="4" id="KW-0862">Zinc</keyword>
<dbReference type="GO" id="GO:0008270">
    <property type="term" value="F:zinc ion binding"/>
    <property type="evidence" value="ECO:0007669"/>
    <property type="project" value="UniProtKB-KW"/>
</dbReference>
<protein>
    <recommendedName>
        <fullName evidence="7">C2H2-type domain-containing protein</fullName>
    </recommendedName>
</protein>
<dbReference type="PROSITE" id="PS00028">
    <property type="entry name" value="ZINC_FINGER_C2H2_1"/>
    <property type="match status" value="3"/>
</dbReference>
<dbReference type="InterPro" id="IPR013087">
    <property type="entry name" value="Znf_C2H2_type"/>
</dbReference>
<accession>A0A182QAL3</accession>
<evidence type="ECO:0000313" key="9">
    <source>
        <dbReference type="Proteomes" id="UP000075886"/>
    </source>
</evidence>
<feature type="region of interest" description="Disordered" evidence="6">
    <location>
        <begin position="1023"/>
        <end position="1058"/>
    </location>
</feature>
<feature type="region of interest" description="Disordered" evidence="6">
    <location>
        <begin position="645"/>
        <end position="717"/>
    </location>
</feature>
<dbReference type="AlphaFoldDB" id="A0A182QAL3"/>
<feature type="domain" description="C2H2-type" evidence="7">
    <location>
        <begin position="1067"/>
        <end position="1089"/>
    </location>
</feature>
<evidence type="ECO:0000256" key="6">
    <source>
        <dbReference type="SAM" id="MobiDB-lite"/>
    </source>
</evidence>
<feature type="domain" description="C2H2-type" evidence="7">
    <location>
        <begin position="448"/>
        <end position="475"/>
    </location>
</feature>
<dbReference type="EnsemblMetazoa" id="AFAF006364-RA">
    <property type="protein sequence ID" value="AFAF006364-PA"/>
    <property type="gene ID" value="AFAF006364"/>
</dbReference>
<evidence type="ECO:0000256" key="5">
    <source>
        <dbReference type="PROSITE-ProRule" id="PRU00042"/>
    </source>
</evidence>
<feature type="compositionally biased region" description="Basic and acidic residues" evidence="6">
    <location>
        <begin position="224"/>
        <end position="234"/>
    </location>
</feature>
<dbReference type="Proteomes" id="UP000075886">
    <property type="component" value="Unassembled WGS sequence"/>
</dbReference>
<name>A0A182QAL3_9DIPT</name>
<keyword evidence="1" id="KW-0479">Metal-binding</keyword>
<feature type="region of interest" description="Disordered" evidence="6">
    <location>
        <begin position="766"/>
        <end position="786"/>
    </location>
</feature>
<dbReference type="PANTHER" id="PTHR24403">
    <property type="entry name" value="ZINC FINGER PROTEIN"/>
    <property type="match status" value="1"/>
</dbReference>
<dbReference type="VEuPathDB" id="VectorBase:AFAF006364"/>
<feature type="compositionally biased region" description="Basic residues" evidence="6">
    <location>
        <begin position="1039"/>
        <end position="1049"/>
    </location>
</feature>
<evidence type="ECO:0000256" key="1">
    <source>
        <dbReference type="ARBA" id="ARBA00022723"/>
    </source>
</evidence>
<evidence type="ECO:0000256" key="3">
    <source>
        <dbReference type="ARBA" id="ARBA00022771"/>
    </source>
</evidence>
<evidence type="ECO:0000259" key="7">
    <source>
        <dbReference type="PROSITE" id="PS50157"/>
    </source>
</evidence>
<feature type="compositionally biased region" description="Low complexity" evidence="6">
    <location>
        <begin position="657"/>
        <end position="673"/>
    </location>
</feature>
<dbReference type="Gene3D" id="3.30.160.60">
    <property type="entry name" value="Classic Zinc Finger"/>
    <property type="match status" value="2"/>
</dbReference>
<dbReference type="EMBL" id="AXCN02001524">
    <property type="status" value="NOT_ANNOTATED_CDS"/>
    <property type="molecule type" value="Genomic_DNA"/>
</dbReference>
<feature type="compositionally biased region" description="Polar residues" evidence="6">
    <location>
        <begin position="209"/>
        <end position="221"/>
    </location>
</feature>
<reference evidence="8" key="2">
    <citation type="submission" date="2020-05" db="UniProtKB">
        <authorList>
            <consortium name="EnsemblMetazoa"/>
        </authorList>
    </citation>
    <scope>IDENTIFICATION</scope>
    <source>
        <strain evidence="8">FAR1</strain>
    </source>
</reference>
<dbReference type="PROSITE" id="PS50157">
    <property type="entry name" value="ZINC_FINGER_C2H2_2"/>
    <property type="match status" value="2"/>
</dbReference>
<sequence>MDVPSMVRRSGGKLIVRQVVSGEQVVLDEATSKPDEVQHEPEPQQLIEGDSRALDNDTTLFGHTAAAAASNTFTPQQRLPQCKVKRNYSCDRCNYYTQNPRSYLTHLRDTHGEKISLNECKRCLYASRHYQKLVRHMRMVHGVVEEPTKAAPPLDNRHRGHIKKEYPNQLKHSADAEATILPEPKSLDALTTTFDLSNTLSVKSEMDGIQNTASSPEQGITRSVGKEKNVRESGDESESIPKKRARPIPNLIPLAAGGATHTARSEKELLKPVPMSVLMPPEPNVVPDAPSTPIPPLSLSSQTPGVPTTLVATHTKCTFCELSFNSTVELANHIAAAHKEDLITSLLQKSMDETNQNIFPQNDAIDSASNEIWKSLLEANTFTNMADGAAREQDGGKRQTSKDDDEVEILDNKSETYCGVETAPGYGEVTSKITSTDGNVAGLMKKVFKCPHCSFWASTASRFHVHIVGHLNKKPFECSLCSYRSNWRWDITKHIRLKTIRDPSHKNAGVLMNDETGRRNYTKYNKYITLMQITDNSTRESPSYAKSFAENNVSDLVSACNTYNIDLKAFVNMHGLGFLLEDKQMNEPEAAAQQAGAKADDGGQQMKCQLCEFRTTSKEELLLHFTSSHTALGQLEDVIDSEPIHMPAQSNTPQPKTSTTRISSTPTPPATAICSLSKSAANTSNDSPTNGTLLTASGVGDKTLVESGDRAGDGDGSVQRMAMPATWRHNAPYRCGHCHQVSNWKHVIQRHCRLKHNGHVFIEHVNSEKDDPSDGEGQLQRNGKPGHHSVYVIEDVIHPTTSTNIDHPRKSIEVSSTVPPPLAPFSMQDDVGCVVNTLEPIVEIIDKDPTDIINFSGGLMPSTVLVDSGTVAPAVPSEQLECISCQFRAETVDQLTEHLEQHMSNEAEGGSGNSFDSSGLLDPVPTTMYYCPRCPARFFHKHHVMEHVEKHVAIDGNSCRFCSYTTTDIEERNRHEDVHSAAYNINTDNLQIFLAESKEYSKPHLTLQETSDGVQLFYVERTPAQRAGEAKPPETSSPRKSKKHSKQRVRSPADSSLNGGEQLRSIFLCEYCDQTYEVESELNEHVRTHFSSILSPQDVAYYTSLSSTLNKEKKLELIVSGAQSTMALHYVYDNARKKDWNVYSKTESVLLKF</sequence>
<dbReference type="InterPro" id="IPR050688">
    <property type="entry name" value="Zinc_finger/UBP_domain"/>
</dbReference>
<keyword evidence="9" id="KW-1185">Reference proteome</keyword>
<dbReference type="PANTHER" id="PTHR24403:SF94">
    <property type="entry name" value="KUMGANG"/>
    <property type="match status" value="1"/>
</dbReference>
<dbReference type="STRING" id="69004.A0A182QAL3"/>
<dbReference type="GO" id="GO:0010468">
    <property type="term" value="P:regulation of gene expression"/>
    <property type="evidence" value="ECO:0007669"/>
    <property type="project" value="TreeGrafter"/>
</dbReference>
<dbReference type="GO" id="GO:0005634">
    <property type="term" value="C:nucleus"/>
    <property type="evidence" value="ECO:0007669"/>
    <property type="project" value="TreeGrafter"/>
</dbReference>
<dbReference type="FunFam" id="3.30.160.60:FF:001268">
    <property type="entry name" value="Uncharacterized protein, isoform C"/>
    <property type="match status" value="1"/>
</dbReference>
<evidence type="ECO:0000313" key="8">
    <source>
        <dbReference type="EnsemblMetazoa" id="AFAF006364-PA"/>
    </source>
</evidence>
<evidence type="ECO:0000256" key="4">
    <source>
        <dbReference type="ARBA" id="ARBA00022833"/>
    </source>
</evidence>
<dbReference type="SUPFAM" id="SSF57667">
    <property type="entry name" value="beta-beta-alpha zinc fingers"/>
    <property type="match status" value="1"/>
</dbReference>
<feature type="region of interest" description="Disordered" evidence="6">
    <location>
        <begin position="208"/>
        <end position="246"/>
    </location>
</feature>
<keyword evidence="2" id="KW-0677">Repeat</keyword>
<feature type="compositionally biased region" description="Basic and acidic residues" evidence="6">
    <location>
        <begin position="703"/>
        <end position="713"/>
    </location>
</feature>
<dbReference type="FunFam" id="3.30.160.60:FF:000894">
    <property type="entry name" value="Uncharacterized protein, isoform C"/>
    <property type="match status" value="1"/>
</dbReference>
<dbReference type="SMART" id="SM00355">
    <property type="entry name" value="ZnF_C2H2"/>
    <property type="match status" value="11"/>
</dbReference>
<proteinExistence type="predicted"/>
<evidence type="ECO:0000256" key="2">
    <source>
        <dbReference type="ARBA" id="ARBA00022737"/>
    </source>
</evidence>